<gene>
    <name evidence="1" type="ORF">GDO81_026346</name>
</gene>
<organism evidence="1 2">
    <name type="scientific">Engystomops pustulosus</name>
    <name type="common">Tungara frog</name>
    <name type="synonym">Physalaemus pustulosus</name>
    <dbReference type="NCBI Taxonomy" id="76066"/>
    <lineage>
        <taxon>Eukaryota</taxon>
        <taxon>Metazoa</taxon>
        <taxon>Chordata</taxon>
        <taxon>Craniata</taxon>
        <taxon>Vertebrata</taxon>
        <taxon>Euteleostomi</taxon>
        <taxon>Amphibia</taxon>
        <taxon>Batrachia</taxon>
        <taxon>Anura</taxon>
        <taxon>Neobatrachia</taxon>
        <taxon>Hyloidea</taxon>
        <taxon>Leptodactylidae</taxon>
        <taxon>Leiuperinae</taxon>
        <taxon>Engystomops</taxon>
    </lineage>
</organism>
<evidence type="ECO:0000313" key="1">
    <source>
        <dbReference type="EMBL" id="KAG8536447.1"/>
    </source>
</evidence>
<evidence type="ECO:0000313" key="2">
    <source>
        <dbReference type="Proteomes" id="UP000824782"/>
    </source>
</evidence>
<reference evidence="1" key="1">
    <citation type="thesis" date="2020" institute="ProQuest LLC" country="789 East Eisenhower Parkway, Ann Arbor, MI, USA">
        <title>Comparative Genomics and Chromosome Evolution.</title>
        <authorList>
            <person name="Mudd A.B."/>
        </authorList>
    </citation>
    <scope>NUCLEOTIDE SEQUENCE</scope>
    <source>
        <strain evidence="1">237g6f4</strain>
        <tissue evidence="1">Blood</tissue>
    </source>
</reference>
<comment type="caution">
    <text evidence="1">The sequence shown here is derived from an EMBL/GenBank/DDBJ whole genome shotgun (WGS) entry which is preliminary data.</text>
</comment>
<keyword evidence="2" id="KW-1185">Reference proteome</keyword>
<proteinExistence type="predicted"/>
<dbReference type="EMBL" id="WNYA01043435">
    <property type="protein sequence ID" value="KAG8536447.1"/>
    <property type="molecule type" value="Genomic_DNA"/>
</dbReference>
<name>A0AAV6YMM2_ENGPU</name>
<dbReference type="Proteomes" id="UP000824782">
    <property type="component" value="Unassembled WGS sequence"/>
</dbReference>
<dbReference type="AlphaFoldDB" id="A0AAV6YMM2"/>
<sequence length="101" mass="10794">MTHQGKFVPLPSPHLIAAGAMVEGFSGPFSWKISLHVSAVESLCWVQCQTKVPGGVPSADRCPCARVSALVWLYTSSSTYSEKCLVKQPVIDGEGDKGCEL</sequence>
<protein>
    <submittedName>
        <fullName evidence="1">Uncharacterized protein</fullName>
    </submittedName>
</protein>
<accession>A0AAV6YMM2</accession>